<dbReference type="GeneID" id="109893237"/>
<organism evidence="10 11">
    <name type="scientific">Oncorhynchus kisutch</name>
    <name type="common">Coho salmon</name>
    <name type="synonym">Salmo kisutch</name>
    <dbReference type="NCBI Taxonomy" id="8019"/>
    <lineage>
        <taxon>Eukaryota</taxon>
        <taxon>Metazoa</taxon>
        <taxon>Chordata</taxon>
        <taxon>Craniata</taxon>
        <taxon>Vertebrata</taxon>
        <taxon>Euteleostomi</taxon>
        <taxon>Actinopterygii</taxon>
        <taxon>Neopterygii</taxon>
        <taxon>Teleostei</taxon>
        <taxon>Protacanthopterygii</taxon>
        <taxon>Salmoniformes</taxon>
        <taxon>Salmonidae</taxon>
        <taxon>Salmoninae</taxon>
        <taxon>Oncorhynchus</taxon>
    </lineage>
</organism>
<dbReference type="InterPro" id="IPR013083">
    <property type="entry name" value="Znf_RING/FYVE/PHD"/>
</dbReference>
<dbReference type="Gene3D" id="2.60.120.920">
    <property type="match status" value="1"/>
</dbReference>
<evidence type="ECO:0000259" key="9">
    <source>
        <dbReference type="PROSITE" id="PS50188"/>
    </source>
</evidence>
<dbReference type="InterPro" id="IPR051051">
    <property type="entry name" value="E3_ubiq-ligase_TRIM/RNF"/>
</dbReference>
<dbReference type="InterPro" id="IPR027370">
    <property type="entry name" value="Znf-RING_euk"/>
</dbReference>
<dbReference type="GO" id="GO:0045087">
    <property type="term" value="P:innate immune response"/>
    <property type="evidence" value="ECO:0007669"/>
    <property type="project" value="UniProtKB-KW"/>
</dbReference>
<evidence type="ECO:0000256" key="1">
    <source>
        <dbReference type="ARBA" id="ARBA00022588"/>
    </source>
</evidence>
<dbReference type="PROSITE" id="PS50188">
    <property type="entry name" value="B302_SPRY"/>
    <property type="match status" value="1"/>
</dbReference>
<dbReference type="AlphaFoldDB" id="A0A8C7CWP5"/>
<keyword evidence="5" id="KW-0391">Immunity</keyword>
<dbReference type="Proteomes" id="UP000694557">
    <property type="component" value="Unassembled WGS sequence"/>
</dbReference>
<accession>A0A8C7CWP5</accession>
<reference evidence="10" key="2">
    <citation type="submission" date="2025-09" db="UniProtKB">
        <authorList>
            <consortium name="Ensembl"/>
        </authorList>
    </citation>
    <scope>IDENTIFICATION</scope>
</reference>
<dbReference type="PROSITE" id="PS00518">
    <property type="entry name" value="ZF_RING_1"/>
    <property type="match status" value="1"/>
</dbReference>
<keyword evidence="4" id="KW-0862">Zinc</keyword>
<dbReference type="InterPro" id="IPR001841">
    <property type="entry name" value="Znf_RING"/>
</dbReference>
<gene>
    <name evidence="10" type="primary">LOC109893237</name>
</gene>
<dbReference type="PRINTS" id="PR01407">
    <property type="entry name" value="BUTYPHLNCDUF"/>
</dbReference>
<feature type="domain" description="B30.2/SPRY" evidence="9">
    <location>
        <begin position="175"/>
        <end position="365"/>
    </location>
</feature>
<name>A0A8C7CWP5_ONCKI</name>
<evidence type="ECO:0000256" key="5">
    <source>
        <dbReference type="ARBA" id="ARBA00022859"/>
    </source>
</evidence>
<evidence type="ECO:0000313" key="10">
    <source>
        <dbReference type="Ensembl" id="ENSOKIP00005006099.1"/>
    </source>
</evidence>
<dbReference type="InterPro" id="IPR013320">
    <property type="entry name" value="ConA-like_dom_sf"/>
</dbReference>
<evidence type="ECO:0000256" key="3">
    <source>
        <dbReference type="ARBA" id="ARBA00022771"/>
    </source>
</evidence>
<evidence type="ECO:0000256" key="7">
    <source>
        <dbReference type="SAM" id="MobiDB-lite"/>
    </source>
</evidence>
<protein>
    <submittedName>
        <fullName evidence="10">E3 ubiquitin/ISG15 ligase TRIM25-like</fullName>
    </submittedName>
</protein>
<sequence length="365" mass="41256">MALLHEELLTDIAKCLTCSICFDIFTDPVTCGHSYCMKCLEDYLLGRAKTRKDCPGCRGKIRTGFKLNKNVLLCNIVNVHYEHKRFVSTEEFTKGHEMEVDFKENKAEECVASHSQQTDINRPSELGTTIQQQQMEAPVVINDTSSEVTDDRCPDVPASHDGRVQELPISPPSNDRHRAEGFAPPPHPLPGVSFSWLTFNPALGHRSLTFIPKEHRVVTKRTSSACHDGRFDISQWMAEQEFSEGCHYWDVDTSASVGWAVGVSYLSIGRRDQLGRTANSWCLEWSRNKLCYWHDNIEEFIKHGCPSIVRLALDVTNGTLSFYSLSDIQTLLHCVEEGFTEPVRPVFWLFGLKLNNALSFPPCVS</sequence>
<reference evidence="10" key="1">
    <citation type="submission" date="2025-08" db="UniProtKB">
        <authorList>
            <consortium name="Ensembl"/>
        </authorList>
    </citation>
    <scope>IDENTIFICATION</scope>
</reference>
<evidence type="ECO:0000313" key="11">
    <source>
        <dbReference type="Proteomes" id="UP000694557"/>
    </source>
</evidence>
<dbReference type="SMART" id="SM00184">
    <property type="entry name" value="RING"/>
    <property type="match status" value="1"/>
</dbReference>
<dbReference type="PANTHER" id="PTHR25465:SF41">
    <property type="entry name" value="E3 UBIQUITIN-PROTEIN LIGASE RNF135"/>
    <property type="match status" value="1"/>
</dbReference>
<dbReference type="SUPFAM" id="SSF57850">
    <property type="entry name" value="RING/U-box"/>
    <property type="match status" value="1"/>
</dbReference>
<dbReference type="SMART" id="SM00449">
    <property type="entry name" value="SPRY"/>
    <property type="match status" value="1"/>
</dbReference>
<dbReference type="Pfam" id="PF13445">
    <property type="entry name" value="zf-RING_UBOX"/>
    <property type="match status" value="1"/>
</dbReference>
<keyword evidence="3 6" id="KW-0863">Zinc-finger</keyword>
<dbReference type="InterPro" id="IPR001870">
    <property type="entry name" value="B30.2/SPRY"/>
</dbReference>
<dbReference type="SUPFAM" id="SSF49899">
    <property type="entry name" value="Concanavalin A-like lectins/glucanases"/>
    <property type="match status" value="1"/>
</dbReference>
<dbReference type="Ensembl" id="ENSOKIT00005006505.1">
    <property type="protein sequence ID" value="ENSOKIP00005006099.1"/>
    <property type="gene ID" value="ENSOKIG00005002813.1"/>
</dbReference>
<feature type="region of interest" description="Disordered" evidence="7">
    <location>
        <begin position="157"/>
        <end position="177"/>
    </location>
</feature>
<evidence type="ECO:0000256" key="4">
    <source>
        <dbReference type="ARBA" id="ARBA00022833"/>
    </source>
</evidence>
<dbReference type="InterPro" id="IPR017907">
    <property type="entry name" value="Znf_RING_CS"/>
</dbReference>
<dbReference type="PANTHER" id="PTHR25465">
    <property type="entry name" value="B-BOX DOMAIN CONTAINING"/>
    <property type="match status" value="1"/>
</dbReference>
<evidence type="ECO:0000256" key="6">
    <source>
        <dbReference type="PROSITE-ProRule" id="PRU00175"/>
    </source>
</evidence>
<dbReference type="InterPro" id="IPR003877">
    <property type="entry name" value="SPRY_dom"/>
</dbReference>
<proteinExistence type="predicted"/>
<evidence type="ECO:0000259" key="8">
    <source>
        <dbReference type="PROSITE" id="PS50089"/>
    </source>
</evidence>
<dbReference type="Pfam" id="PF00622">
    <property type="entry name" value="SPRY"/>
    <property type="match status" value="1"/>
</dbReference>
<dbReference type="GO" id="GO:0008270">
    <property type="term" value="F:zinc ion binding"/>
    <property type="evidence" value="ECO:0007669"/>
    <property type="project" value="UniProtKB-KW"/>
</dbReference>
<keyword evidence="2" id="KW-0479">Metal-binding</keyword>
<dbReference type="RefSeq" id="XP_020342074.1">
    <property type="nucleotide sequence ID" value="XM_020486485.2"/>
</dbReference>
<evidence type="ECO:0000256" key="2">
    <source>
        <dbReference type="ARBA" id="ARBA00022723"/>
    </source>
</evidence>
<keyword evidence="1" id="KW-0399">Innate immunity</keyword>
<keyword evidence="11" id="KW-1185">Reference proteome</keyword>
<dbReference type="InterPro" id="IPR003879">
    <property type="entry name" value="Butyrophylin_SPRY"/>
</dbReference>
<dbReference type="PROSITE" id="PS50089">
    <property type="entry name" value="ZF_RING_2"/>
    <property type="match status" value="1"/>
</dbReference>
<dbReference type="GeneTree" id="ENSGT00940000164538"/>
<feature type="domain" description="RING-type" evidence="8">
    <location>
        <begin position="18"/>
        <end position="58"/>
    </location>
</feature>
<dbReference type="InterPro" id="IPR043136">
    <property type="entry name" value="B30.2/SPRY_sf"/>
</dbReference>
<dbReference type="Gene3D" id="3.30.40.10">
    <property type="entry name" value="Zinc/RING finger domain, C3HC4 (zinc finger)"/>
    <property type="match status" value="1"/>
</dbReference>